<feature type="transmembrane region" description="Helical" evidence="8">
    <location>
        <begin position="99"/>
        <end position="123"/>
    </location>
</feature>
<evidence type="ECO:0000313" key="10">
    <source>
        <dbReference type="Proteomes" id="UP000295164"/>
    </source>
</evidence>
<proteinExistence type="inferred from homology"/>
<dbReference type="AlphaFoldDB" id="A0A4R4E2V7"/>
<dbReference type="Gene3D" id="1.10.3470.10">
    <property type="entry name" value="ABC transporter involved in vitamin B12 uptake, BtuC"/>
    <property type="match status" value="1"/>
</dbReference>
<name>A0A4R4E2V7_9BACT</name>
<dbReference type="SUPFAM" id="SSF81345">
    <property type="entry name" value="ABC transporter involved in vitamin B12 uptake, BtuC"/>
    <property type="match status" value="1"/>
</dbReference>
<dbReference type="GO" id="GO:0005886">
    <property type="term" value="C:plasma membrane"/>
    <property type="evidence" value="ECO:0007669"/>
    <property type="project" value="UniProtKB-SubCell"/>
</dbReference>
<comment type="caution">
    <text evidence="9">The sequence shown here is derived from an EMBL/GenBank/DDBJ whole genome shotgun (WGS) entry which is preliminary data.</text>
</comment>
<dbReference type="GO" id="GO:0022857">
    <property type="term" value="F:transmembrane transporter activity"/>
    <property type="evidence" value="ECO:0007669"/>
    <property type="project" value="InterPro"/>
</dbReference>
<evidence type="ECO:0000256" key="6">
    <source>
        <dbReference type="ARBA" id="ARBA00022989"/>
    </source>
</evidence>
<dbReference type="Pfam" id="PF01032">
    <property type="entry name" value="FecCD"/>
    <property type="match status" value="1"/>
</dbReference>
<keyword evidence="4" id="KW-1003">Cell membrane</keyword>
<dbReference type="InterPro" id="IPR037294">
    <property type="entry name" value="ABC_BtuC-like"/>
</dbReference>
<comment type="subcellular location">
    <subcellularLocation>
        <location evidence="1">Cell membrane</location>
        <topology evidence="1">Multi-pass membrane protein</topology>
    </subcellularLocation>
</comment>
<feature type="transmembrane region" description="Helical" evidence="8">
    <location>
        <begin position="325"/>
        <end position="342"/>
    </location>
</feature>
<evidence type="ECO:0000256" key="1">
    <source>
        <dbReference type="ARBA" id="ARBA00004651"/>
    </source>
</evidence>
<dbReference type="EMBL" id="SKFH01000004">
    <property type="protein sequence ID" value="TCZ73864.1"/>
    <property type="molecule type" value="Genomic_DNA"/>
</dbReference>
<evidence type="ECO:0000313" key="9">
    <source>
        <dbReference type="EMBL" id="TCZ73864.1"/>
    </source>
</evidence>
<evidence type="ECO:0000256" key="4">
    <source>
        <dbReference type="ARBA" id="ARBA00022475"/>
    </source>
</evidence>
<dbReference type="CDD" id="cd06550">
    <property type="entry name" value="TM_ABC_iron-siderophores_like"/>
    <property type="match status" value="1"/>
</dbReference>
<comment type="similarity">
    <text evidence="2">Belongs to the binding-protein-dependent transport system permease family. FecCD subfamily.</text>
</comment>
<dbReference type="GO" id="GO:0033214">
    <property type="term" value="P:siderophore-iron import into cell"/>
    <property type="evidence" value="ECO:0007669"/>
    <property type="project" value="TreeGrafter"/>
</dbReference>
<dbReference type="OrthoDB" id="9811721at2"/>
<evidence type="ECO:0000256" key="7">
    <source>
        <dbReference type="ARBA" id="ARBA00023136"/>
    </source>
</evidence>
<dbReference type="FunFam" id="1.10.3470.10:FF:000001">
    <property type="entry name" value="Vitamin B12 ABC transporter permease BtuC"/>
    <property type="match status" value="1"/>
</dbReference>
<dbReference type="InterPro" id="IPR000522">
    <property type="entry name" value="ABC_transptr_permease_BtuC"/>
</dbReference>
<reference evidence="9 10" key="1">
    <citation type="submission" date="2019-03" db="EMBL/GenBank/DDBJ databases">
        <authorList>
            <person name="Kim M.K.M."/>
        </authorList>
    </citation>
    <scope>NUCLEOTIDE SEQUENCE [LARGE SCALE GENOMIC DNA]</scope>
    <source>
        <strain evidence="9 10">17J68-15</strain>
    </source>
</reference>
<dbReference type="PANTHER" id="PTHR30472">
    <property type="entry name" value="FERRIC ENTEROBACTIN TRANSPORT SYSTEM PERMEASE PROTEIN"/>
    <property type="match status" value="1"/>
</dbReference>
<evidence type="ECO:0000256" key="2">
    <source>
        <dbReference type="ARBA" id="ARBA00007935"/>
    </source>
</evidence>
<keyword evidence="3" id="KW-0813">Transport</keyword>
<keyword evidence="5 8" id="KW-0812">Transmembrane</keyword>
<dbReference type="RefSeq" id="WP_131850864.1">
    <property type="nucleotide sequence ID" value="NZ_SKFH01000004.1"/>
</dbReference>
<feature type="transmembrane region" description="Helical" evidence="8">
    <location>
        <begin position="257"/>
        <end position="284"/>
    </location>
</feature>
<dbReference type="PANTHER" id="PTHR30472:SF25">
    <property type="entry name" value="ABC TRANSPORTER PERMEASE PROTEIN MJ0876-RELATED"/>
    <property type="match status" value="1"/>
</dbReference>
<protein>
    <submittedName>
        <fullName evidence="9">Iron ABC transporter permease</fullName>
    </submittedName>
</protein>
<evidence type="ECO:0000256" key="5">
    <source>
        <dbReference type="ARBA" id="ARBA00022692"/>
    </source>
</evidence>
<feature type="transmembrane region" description="Helical" evidence="8">
    <location>
        <begin position="296"/>
        <end position="318"/>
    </location>
</feature>
<feature type="transmembrane region" description="Helical" evidence="8">
    <location>
        <begin position="67"/>
        <end position="87"/>
    </location>
</feature>
<gene>
    <name evidence="9" type="ORF">E0486_04060</name>
</gene>
<feature type="transmembrane region" description="Helical" evidence="8">
    <location>
        <begin position="159"/>
        <end position="185"/>
    </location>
</feature>
<keyword evidence="6 8" id="KW-1133">Transmembrane helix</keyword>
<dbReference type="Proteomes" id="UP000295164">
    <property type="component" value="Unassembled WGS sequence"/>
</dbReference>
<feature type="transmembrane region" description="Helical" evidence="8">
    <location>
        <begin position="129"/>
        <end position="152"/>
    </location>
</feature>
<keyword evidence="10" id="KW-1185">Reference proteome</keyword>
<accession>A0A4R4E2V7</accession>
<sequence>MNKLRILPLPYFYGLLLLLLLLLFAWSLGVGAVPIPFAELPGLLRHHAAGTGKVNALHESLFFQIRLPRSLLCLLVGASLSVSGALMQSLFRNPIVEPGLVGTSAGSALGAALLIVLGQHAFFSNLSGLGFLLAPTCAFIGGMAATLLVYYFSASVRRVNVAVMILAGVAVNALANGGTGFLAYIARDPQARSITFWSLGTLSVASWKMVGIVCISTVTGIALALRLARPLNALQLGDAEARYLGVRTERLKFSVMLVNALLVAVATSMVGIIGFVGLIVPHLLRMLRGSDNRFLVAGSALLGASVLLATDMLCRVLIAPAEMPIGIVTAFIGAPLFLYLLARARGGGKGGFYA</sequence>
<evidence type="ECO:0000256" key="3">
    <source>
        <dbReference type="ARBA" id="ARBA00022448"/>
    </source>
</evidence>
<organism evidence="9 10">
    <name type="scientific">Flaviaesturariibacter aridisoli</name>
    <dbReference type="NCBI Taxonomy" id="2545761"/>
    <lineage>
        <taxon>Bacteria</taxon>
        <taxon>Pseudomonadati</taxon>
        <taxon>Bacteroidota</taxon>
        <taxon>Chitinophagia</taxon>
        <taxon>Chitinophagales</taxon>
        <taxon>Chitinophagaceae</taxon>
        <taxon>Flaviaestuariibacter</taxon>
    </lineage>
</organism>
<feature type="transmembrane region" description="Helical" evidence="8">
    <location>
        <begin position="205"/>
        <end position="225"/>
    </location>
</feature>
<evidence type="ECO:0000256" key="8">
    <source>
        <dbReference type="SAM" id="Phobius"/>
    </source>
</evidence>
<keyword evidence="7 8" id="KW-0472">Membrane</keyword>